<feature type="signal peptide" evidence="1">
    <location>
        <begin position="1"/>
        <end position="20"/>
    </location>
</feature>
<gene>
    <name evidence="2" type="ORF">CYFUS_005679</name>
</gene>
<evidence type="ECO:0000256" key="1">
    <source>
        <dbReference type="SAM" id="SignalP"/>
    </source>
</evidence>
<keyword evidence="1" id="KW-0732">Signal</keyword>
<accession>A0A250J9Z4</accession>
<reference evidence="2 3" key="1">
    <citation type="submission" date="2017-06" db="EMBL/GenBank/DDBJ databases">
        <title>Sequencing and comparative analysis of myxobacterial genomes.</title>
        <authorList>
            <person name="Rupp O."/>
            <person name="Goesmann A."/>
            <person name="Sogaard-Andersen L."/>
        </authorList>
    </citation>
    <scope>NUCLEOTIDE SEQUENCE [LARGE SCALE GENOMIC DNA]</scope>
    <source>
        <strain evidence="2 3">DSM 52655</strain>
    </source>
</reference>
<evidence type="ECO:0000313" key="3">
    <source>
        <dbReference type="Proteomes" id="UP000217257"/>
    </source>
</evidence>
<dbReference type="AlphaFoldDB" id="A0A250J9Z4"/>
<dbReference type="EMBL" id="CP022098">
    <property type="protein sequence ID" value="ATB40231.1"/>
    <property type="molecule type" value="Genomic_DNA"/>
</dbReference>
<feature type="chain" id="PRO_5013304283" evidence="1">
    <location>
        <begin position="21"/>
        <end position="159"/>
    </location>
</feature>
<name>A0A250J9Z4_9BACT</name>
<evidence type="ECO:0000313" key="2">
    <source>
        <dbReference type="EMBL" id="ATB40231.1"/>
    </source>
</evidence>
<dbReference type="RefSeq" id="WP_095988133.1">
    <property type="nucleotide sequence ID" value="NZ_CP022098.1"/>
</dbReference>
<sequence>MKQGVLVVVLLCGMAGSAGAAELAWARNSPSGIVFTRATAGDDDFRRVGPETFDLAVRPRDGRGLLIYRYYRARMSVVLVERVVEIDIPIRTGGFSSVSDSRIVLTPEGYKKPIPPQPPGGEPIWVLPDVERRAALAAVGAVDAGGTVISIGQLPVATL</sequence>
<dbReference type="Proteomes" id="UP000217257">
    <property type="component" value="Chromosome"/>
</dbReference>
<dbReference type="KEGG" id="cfus:CYFUS_005679"/>
<proteinExistence type="predicted"/>
<protein>
    <submittedName>
        <fullName evidence="2">Uncharacterized protein</fullName>
    </submittedName>
</protein>
<organism evidence="2 3">
    <name type="scientific">Cystobacter fuscus</name>
    <dbReference type="NCBI Taxonomy" id="43"/>
    <lineage>
        <taxon>Bacteria</taxon>
        <taxon>Pseudomonadati</taxon>
        <taxon>Myxococcota</taxon>
        <taxon>Myxococcia</taxon>
        <taxon>Myxococcales</taxon>
        <taxon>Cystobacterineae</taxon>
        <taxon>Archangiaceae</taxon>
        <taxon>Cystobacter</taxon>
    </lineage>
</organism>